<feature type="non-terminal residue" evidence="2">
    <location>
        <position position="146"/>
    </location>
</feature>
<protein>
    <recommendedName>
        <fullName evidence="3">Sortase</fullName>
    </recommendedName>
</protein>
<dbReference type="CDD" id="cd05828">
    <property type="entry name" value="Sortase_D_1"/>
    <property type="match status" value="1"/>
</dbReference>
<dbReference type="InterPro" id="IPR041999">
    <property type="entry name" value="Sortase_D_1"/>
</dbReference>
<proteinExistence type="predicted"/>
<evidence type="ECO:0000313" key="2">
    <source>
        <dbReference type="EMBL" id="SVA65770.1"/>
    </source>
</evidence>
<dbReference type="SUPFAM" id="SSF63817">
    <property type="entry name" value="Sortase"/>
    <property type="match status" value="1"/>
</dbReference>
<feature type="non-terminal residue" evidence="2">
    <location>
        <position position="1"/>
    </location>
</feature>
<gene>
    <name evidence="2" type="ORF">METZ01_LOCUS118624</name>
</gene>
<accession>A0A381XMC2</accession>
<dbReference type="AlphaFoldDB" id="A0A381XMC2"/>
<dbReference type="GO" id="GO:0016787">
    <property type="term" value="F:hydrolase activity"/>
    <property type="evidence" value="ECO:0007669"/>
    <property type="project" value="UniProtKB-KW"/>
</dbReference>
<organism evidence="2">
    <name type="scientific">marine metagenome</name>
    <dbReference type="NCBI Taxonomy" id="408172"/>
    <lineage>
        <taxon>unclassified sequences</taxon>
        <taxon>metagenomes</taxon>
        <taxon>ecological metagenomes</taxon>
    </lineage>
</organism>
<keyword evidence="1" id="KW-0378">Hydrolase</keyword>
<name>A0A381XMC2_9ZZZZ</name>
<evidence type="ECO:0000256" key="1">
    <source>
        <dbReference type="ARBA" id="ARBA00022801"/>
    </source>
</evidence>
<dbReference type="InterPro" id="IPR005754">
    <property type="entry name" value="Sortase"/>
</dbReference>
<dbReference type="EMBL" id="UINC01015654">
    <property type="protein sequence ID" value="SVA65770.1"/>
    <property type="molecule type" value="Genomic_DNA"/>
</dbReference>
<dbReference type="Pfam" id="PF04203">
    <property type="entry name" value="Sortase"/>
    <property type="match status" value="1"/>
</dbReference>
<evidence type="ECO:0008006" key="3">
    <source>
        <dbReference type="Google" id="ProtNLM"/>
    </source>
</evidence>
<dbReference type="Gene3D" id="2.40.260.10">
    <property type="entry name" value="Sortase"/>
    <property type="match status" value="1"/>
</dbReference>
<dbReference type="NCBIfam" id="TIGR01076">
    <property type="entry name" value="sortase_fam"/>
    <property type="match status" value="1"/>
</dbReference>
<sequence>VLLDNAWNKTVKTQSPQLAWPWAKTYPVGKLYFPKLDESFTILDGTTTEALAFGPGHVEGTSYPGENGNICIAGHRDSFFNNIKDLSFGDIIRIDYVDSQQLFQVDSTIVVEPEETRWLDATGSTQLTLITCYPFYYVGEAPQRYI</sequence>
<reference evidence="2" key="1">
    <citation type="submission" date="2018-05" db="EMBL/GenBank/DDBJ databases">
        <authorList>
            <person name="Lanie J.A."/>
            <person name="Ng W.-L."/>
            <person name="Kazmierczak K.M."/>
            <person name="Andrzejewski T.M."/>
            <person name="Davidsen T.M."/>
            <person name="Wayne K.J."/>
            <person name="Tettelin H."/>
            <person name="Glass J.I."/>
            <person name="Rusch D."/>
            <person name="Podicherti R."/>
            <person name="Tsui H.-C.T."/>
            <person name="Winkler M.E."/>
        </authorList>
    </citation>
    <scope>NUCLEOTIDE SEQUENCE</scope>
</reference>
<dbReference type="InterPro" id="IPR023365">
    <property type="entry name" value="Sortase_dom-sf"/>
</dbReference>